<dbReference type="Gene3D" id="1.10.150.20">
    <property type="entry name" value="5' to 3' exonuclease, C-terminal subdomain"/>
    <property type="match status" value="1"/>
</dbReference>
<evidence type="ECO:0000256" key="6">
    <source>
        <dbReference type="ARBA" id="ARBA00022801"/>
    </source>
</evidence>
<feature type="compositionally biased region" description="Polar residues" evidence="10">
    <location>
        <begin position="698"/>
        <end position="718"/>
    </location>
</feature>
<dbReference type="Proteomes" id="UP000807716">
    <property type="component" value="Unassembled WGS sequence"/>
</dbReference>
<dbReference type="EMBL" id="JAAAJB010000282">
    <property type="protein sequence ID" value="KAG0259504.1"/>
    <property type="molecule type" value="Genomic_DNA"/>
</dbReference>
<reference evidence="12" key="1">
    <citation type="journal article" date="2020" name="Fungal Divers.">
        <title>Resolving the Mortierellaceae phylogeny through synthesis of multi-gene phylogenetics and phylogenomics.</title>
        <authorList>
            <person name="Vandepol N."/>
            <person name="Liber J."/>
            <person name="Desiro A."/>
            <person name="Na H."/>
            <person name="Kennedy M."/>
            <person name="Barry K."/>
            <person name="Grigoriev I.V."/>
            <person name="Miller A.N."/>
            <person name="O'Donnell K."/>
            <person name="Stajich J.E."/>
            <person name="Bonito G."/>
        </authorList>
    </citation>
    <scope>NUCLEOTIDE SEQUENCE</scope>
    <source>
        <strain evidence="12">BC1065</strain>
    </source>
</reference>
<organism evidence="12 13">
    <name type="scientific">Actinomortierella ambigua</name>
    <dbReference type="NCBI Taxonomy" id="1343610"/>
    <lineage>
        <taxon>Eukaryota</taxon>
        <taxon>Fungi</taxon>
        <taxon>Fungi incertae sedis</taxon>
        <taxon>Mucoromycota</taxon>
        <taxon>Mortierellomycotina</taxon>
        <taxon>Mortierellomycetes</taxon>
        <taxon>Mortierellales</taxon>
        <taxon>Mortierellaceae</taxon>
        <taxon>Actinomortierella</taxon>
    </lineage>
</organism>
<protein>
    <recommendedName>
        <fullName evidence="11">ERCC4 domain-containing protein</fullName>
    </recommendedName>
</protein>
<dbReference type="GO" id="GO:0000712">
    <property type="term" value="P:resolution of meiotic recombination intermediates"/>
    <property type="evidence" value="ECO:0007669"/>
    <property type="project" value="TreeGrafter"/>
</dbReference>
<dbReference type="InterPro" id="IPR011335">
    <property type="entry name" value="Restrct_endonuc-II-like"/>
</dbReference>
<keyword evidence="8" id="KW-0234">DNA repair</keyword>
<dbReference type="GO" id="GO:0003697">
    <property type="term" value="F:single-stranded DNA binding"/>
    <property type="evidence" value="ECO:0007669"/>
    <property type="project" value="InterPro"/>
</dbReference>
<evidence type="ECO:0000256" key="3">
    <source>
        <dbReference type="ARBA" id="ARBA00022722"/>
    </source>
</evidence>
<evidence type="ECO:0000256" key="9">
    <source>
        <dbReference type="ARBA" id="ARBA00023242"/>
    </source>
</evidence>
<keyword evidence="7" id="KW-0238">DNA-binding</keyword>
<dbReference type="GO" id="GO:0000110">
    <property type="term" value="C:nucleotide-excision repair factor 1 complex"/>
    <property type="evidence" value="ECO:0007669"/>
    <property type="project" value="TreeGrafter"/>
</dbReference>
<dbReference type="SUPFAM" id="SSF47781">
    <property type="entry name" value="RuvA domain 2-like"/>
    <property type="match status" value="1"/>
</dbReference>
<dbReference type="GO" id="GO:0003684">
    <property type="term" value="F:damaged DNA binding"/>
    <property type="evidence" value="ECO:0007669"/>
    <property type="project" value="TreeGrafter"/>
</dbReference>
<dbReference type="AlphaFoldDB" id="A0A9P6U4Q4"/>
<dbReference type="Gene3D" id="3.40.50.10130">
    <property type="match status" value="1"/>
</dbReference>
<keyword evidence="9" id="KW-0539">Nucleus</keyword>
<evidence type="ECO:0000256" key="2">
    <source>
        <dbReference type="ARBA" id="ARBA00010015"/>
    </source>
</evidence>
<feature type="domain" description="ERCC4" evidence="11">
    <location>
        <begin position="916"/>
        <end position="996"/>
    </location>
</feature>
<keyword evidence="6" id="KW-0378">Hydrolase</keyword>
<dbReference type="OrthoDB" id="361020at2759"/>
<dbReference type="SMART" id="SM00891">
    <property type="entry name" value="ERCC4"/>
    <property type="match status" value="1"/>
</dbReference>
<sequence>MTKLLETPPLVNVTPLTAIHEVPIHIHHPIYPNSANKHKRLGLQMLNDLSRIEMFVTRIETVGQQPETTAELDKTITHLENALIAYENDNGHAGRLDETMGRMMLKRYMIRTGLAQMFPKSSEYIGIEPVIPGGSFMESHFRYMSLINQLVSIALQLQNDMRLPNHKYMAHQVALLYQCINQAGPQFSKYKPLIEEHFNAVKELGNQSETPCLPQNLQTWLSELTTDIVAEALYSGRPMSQTPDAAHLSDYINRREIFAELAAEDALLIMARGLGLRSIMSAFIQIYCQAQSLVLLVNTSSDEETALRDTLPFEARQSSHFKSITSELNASERAEIYRCGGVLAITSRILLADILNDVLPTHLVTGLLVANAHRITATSSEAFVIRLYRTRNSDGFLKAFSDNPEAFAGGFSTLEKTMKLLYLRKVNLWPRFHVMVSESLEAHAADVIEIRQPMTKSMKAIQAAIIDCIDACLQEIRRSSSAIEIDVEDFTVEQAMFKSFDVTIRRQLDPIWHRVSHKTKQLVSDLGTLRKLLAYLVSYDCVTFNNFLEAIVASNAPSSGHSFHQHSPWLFTDPADKIFSTARARVFLKQADYVDPDDPSLPPGMRPILEEQPKWSVLSDIMDEIEMECYHEPHPEGQDAILIMVEDQRTCNQLKMYLASNKSSSSSRGKPLLRELLHGYLRWKSDMKHVRQNLMGSKTTNHVTAPVSQGGQSLTRGQPPNKRRRVRGGATVVASAASTSLKPAFDQEAEAMASFIESHREDFMQATGDFAEKEDDDDPLSPHFGLIEPSTLVIVRPYHGEEDAQLLDHIKPRFIIMYDPNPSFVRSVEVYKACHPGKQIRVYFTVYDNSVEEQLYLSALRREKDSFSKLIRDKSIMVLPIGDIQSKQVRDQSLLRNIHTRIAGGGKLTNEVKVPQIVVDIRELRSSLPSILDAQGFTVIPCTITVGDYVLSPNVCVERKSISDLISSLSSGRLYTQAEAMTAHYSQSVLLIEFDEDKSFALQTASEVRPDISITDISSKLVLLTLAFPTLRVIWSSSVHATVEIFEDLKRSEDEPDMVAAQAIGVDQQQGIDSDFNLVPQDMLRCLPGITSKNYRQVMRKVGSIGELAEMDLEGLRGLLVDAGAAESLYEFLHRDTRLDLVKRK</sequence>
<evidence type="ECO:0000256" key="7">
    <source>
        <dbReference type="ARBA" id="ARBA00023125"/>
    </source>
</evidence>
<evidence type="ECO:0000256" key="8">
    <source>
        <dbReference type="ARBA" id="ARBA00023204"/>
    </source>
</evidence>
<dbReference type="PANTHER" id="PTHR10150:SF0">
    <property type="entry name" value="DNA REPAIR ENDONUCLEASE XPF"/>
    <property type="match status" value="1"/>
</dbReference>
<comment type="subcellular location">
    <subcellularLocation>
        <location evidence="1">Nucleus</location>
    </subcellularLocation>
</comment>
<evidence type="ECO:0000313" key="13">
    <source>
        <dbReference type="Proteomes" id="UP000807716"/>
    </source>
</evidence>
<dbReference type="GO" id="GO:1901255">
    <property type="term" value="P:nucleotide-excision repair involved in interstrand cross-link repair"/>
    <property type="evidence" value="ECO:0007669"/>
    <property type="project" value="TreeGrafter"/>
</dbReference>
<evidence type="ECO:0000256" key="10">
    <source>
        <dbReference type="SAM" id="MobiDB-lite"/>
    </source>
</evidence>
<accession>A0A9P6U4Q4</accession>
<dbReference type="PANTHER" id="PTHR10150">
    <property type="entry name" value="DNA REPAIR ENDONUCLEASE XPF"/>
    <property type="match status" value="1"/>
</dbReference>
<evidence type="ECO:0000313" key="12">
    <source>
        <dbReference type="EMBL" id="KAG0259504.1"/>
    </source>
</evidence>
<dbReference type="GO" id="GO:0000724">
    <property type="term" value="P:double-strand break repair via homologous recombination"/>
    <property type="evidence" value="ECO:0007669"/>
    <property type="project" value="TreeGrafter"/>
</dbReference>
<dbReference type="Pfam" id="PF02732">
    <property type="entry name" value="ERCC4"/>
    <property type="match status" value="1"/>
</dbReference>
<comment type="caution">
    <text evidence="12">The sequence shown here is derived from an EMBL/GenBank/DDBJ whole genome shotgun (WGS) entry which is preliminary data.</text>
</comment>
<dbReference type="InterPro" id="IPR047520">
    <property type="entry name" value="XPF_nuclease"/>
</dbReference>
<gene>
    <name evidence="12" type="ORF">DFQ27_004040</name>
</gene>
<comment type="similarity">
    <text evidence="2">Belongs to the XPF family.</text>
</comment>
<feature type="region of interest" description="Disordered" evidence="10">
    <location>
        <begin position="698"/>
        <end position="727"/>
    </location>
</feature>
<dbReference type="NCBIfam" id="TIGR00596">
    <property type="entry name" value="rad1"/>
    <property type="match status" value="1"/>
</dbReference>
<dbReference type="InterPro" id="IPR006166">
    <property type="entry name" value="ERCC4_domain"/>
</dbReference>
<evidence type="ECO:0000256" key="4">
    <source>
        <dbReference type="ARBA" id="ARBA00022759"/>
    </source>
</evidence>
<keyword evidence="13" id="KW-1185">Reference proteome</keyword>
<dbReference type="InterPro" id="IPR006167">
    <property type="entry name" value="XPF"/>
</dbReference>
<dbReference type="GO" id="GO:0000014">
    <property type="term" value="F:single-stranded DNA endodeoxyribonuclease activity"/>
    <property type="evidence" value="ECO:0007669"/>
    <property type="project" value="TreeGrafter"/>
</dbReference>
<evidence type="ECO:0000259" key="11">
    <source>
        <dbReference type="SMART" id="SM00891"/>
    </source>
</evidence>
<evidence type="ECO:0000256" key="5">
    <source>
        <dbReference type="ARBA" id="ARBA00022763"/>
    </source>
</evidence>
<dbReference type="InterPro" id="IPR010994">
    <property type="entry name" value="RuvA_2-like"/>
</dbReference>
<keyword evidence="4" id="KW-0255">Endonuclease</keyword>
<dbReference type="CDD" id="cd20078">
    <property type="entry name" value="XPF_nuclease_XPF_euk"/>
    <property type="match status" value="1"/>
</dbReference>
<evidence type="ECO:0000256" key="1">
    <source>
        <dbReference type="ARBA" id="ARBA00004123"/>
    </source>
</evidence>
<name>A0A9P6U4Q4_9FUNG</name>
<dbReference type="FunFam" id="3.40.50.10130:FF:000002">
    <property type="entry name" value="DNA repair endonuclease XPF"/>
    <property type="match status" value="1"/>
</dbReference>
<keyword evidence="5" id="KW-0227">DNA damage</keyword>
<dbReference type="SUPFAM" id="SSF52980">
    <property type="entry name" value="Restriction endonuclease-like"/>
    <property type="match status" value="1"/>
</dbReference>
<keyword evidence="3" id="KW-0540">Nuclease</keyword>
<proteinExistence type="inferred from homology"/>